<dbReference type="GeneID" id="54414198"/>
<protein>
    <submittedName>
        <fullName evidence="1 3">Uncharacterized protein</fullName>
    </submittedName>
</protein>
<dbReference type="Proteomes" id="UP000504638">
    <property type="component" value="Unplaced"/>
</dbReference>
<name>A0A6G1GDK0_9PEZI</name>
<reference evidence="3" key="3">
    <citation type="submission" date="2025-04" db="UniProtKB">
        <authorList>
            <consortium name="RefSeq"/>
        </authorList>
    </citation>
    <scope>IDENTIFICATION</scope>
    <source>
        <strain evidence="3">CBS 781.70</strain>
    </source>
</reference>
<dbReference type="InterPro" id="IPR032675">
    <property type="entry name" value="LRR_dom_sf"/>
</dbReference>
<evidence type="ECO:0000313" key="1">
    <source>
        <dbReference type="EMBL" id="KAF1816118.1"/>
    </source>
</evidence>
<accession>A0A6G1GDK0</accession>
<proteinExistence type="predicted"/>
<evidence type="ECO:0000313" key="2">
    <source>
        <dbReference type="Proteomes" id="UP000504638"/>
    </source>
</evidence>
<reference evidence="1 3" key="1">
    <citation type="submission" date="2020-01" db="EMBL/GenBank/DDBJ databases">
        <authorList>
            <consortium name="DOE Joint Genome Institute"/>
            <person name="Haridas S."/>
            <person name="Albert R."/>
            <person name="Binder M."/>
            <person name="Bloem J."/>
            <person name="Labutti K."/>
            <person name="Salamov A."/>
            <person name="Andreopoulos B."/>
            <person name="Baker S.E."/>
            <person name="Barry K."/>
            <person name="Bills G."/>
            <person name="Bluhm B.H."/>
            <person name="Cannon C."/>
            <person name="Castanera R."/>
            <person name="Culley D.E."/>
            <person name="Daum C."/>
            <person name="Ezra D."/>
            <person name="Gonzalez J.B."/>
            <person name="Henrissat B."/>
            <person name="Kuo A."/>
            <person name="Liang C."/>
            <person name="Lipzen A."/>
            <person name="Lutzoni F."/>
            <person name="Magnuson J."/>
            <person name="Mondo S."/>
            <person name="Nolan M."/>
            <person name="Ohm R."/>
            <person name="Pangilinan J."/>
            <person name="Park H.-J."/>
            <person name="Ramirez L."/>
            <person name="Alfaro M."/>
            <person name="Sun H."/>
            <person name="Tritt A."/>
            <person name="Yoshinaga Y."/>
            <person name="Zwiers L.-H."/>
            <person name="Turgeon B.G."/>
            <person name="Goodwin S.B."/>
            <person name="Spatafora J.W."/>
            <person name="Crous P.W."/>
            <person name="Grigoriev I.V."/>
        </authorList>
    </citation>
    <scope>NUCLEOTIDE SEQUENCE</scope>
    <source>
        <strain evidence="1 3">CBS 781.70</strain>
    </source>
</reference>
<dbReference type="OrthoDB" id="3942774at2759"/>
<evidence type="ECO:0000313" key="3">
    <source>
        <dbReference type="RefSeq" id="XP_033537749.1"/>
    </source>
</evidence>
<gene>
    <name evidence="1 3" type="ORF">P152DRAFT_111164</name>
</gene>
<dbReference type="Gene3D" id="3.80.10.10">
    <property type="entry name" value="Ribonuclease Inhibitor"/>
    <property type="match status" value="1"/>
</dbReference>
<dbReference type="RefSeq" id="XP_033537749.1">
    <property type="nucleotide sequence ID" value="XM_033673628.1"/>
</dbReference>
<keyword evidence="2" id="KW-1185">Reference proteome</keyword>
<dbReference type="SUPFAM" id="SSF52047">
    <property type="entry name" value="RNI-like"/>
    <property type="match status" value="1"/>
</dbReference>
<reference evidence="3" key="2">
    <citation type="submission" date="2020-04" db="EMBL/GenBank/DDBJ databases">
        <authorList>
            <consortium name="NCBI Genome Project"/>
        </authorList>
    </citation>
    <scope>NUCLEOTIDE SEQUENCE</scope>
    <source>
        <strain evidence="3">CBS 781.70</strain>
    </source>
</reference>
<organism evidence="1">
    <name type="scientific">Eremomyces bilateralis CBS 781.70</name>
    <dbReference type="NCBI Taxonomy" id="1392243"/>
    <lineage>
        <taxon>Eukaryota</taxon>
        <taxon>Fungi</taxon>
        <taxon>Dikarya</taxon>
        <taxon>Ascomycota</taxon>
        <taxon>Pezizomycotina</taxon>
        <taxon>Dothideomycetes</taxon>
        <taxon>Dothideomycetes incertae sedis</taxon>
        <taxon>Eremomycetales</taxon>
        <taxon>Eremomycetaceae</taxon>
        <taxon>Eremomyces</taxon>
    </lineage>
</organism>
<sequence length="452" mass="50711">MRSRRSKMLARLSKRLSSRDSRQSTVVSLLSLPSELLIIVVDWAGLLDESVDTLFATRLSCRSLRDASWPLFINRYFQKRSHFLGEDSLQCLVDISQHPILGPCVSSLDISLRRIALDKVATLPLNPGIWPRELKPKIPDDVALLLDKAMLNLRNCRSVSIVGPAAMRWKPAPWGVNRFTQALDREYGKGGWRYDPFKSPYLDRSSVVDYTLYVVLSAVSKSAVELHAFSIDFERGDYYNNFYVDHDSIIGSIPLGLSEQFRNLQKLSLDLKAIITSPKPYQPSSLPTQLIDLAPNLTELSLGFSGKEICDGTLLRLAEHSSELPPLKSLCLTECSANLDPFVAFLRSHKKTLRSLTLIFFRILSTYPAGDAKDEINPWGDVIKTLRELDLDYLSIHSSLLDTNCVEFFNKEGVGVYSVLVYAAGVEKVRKTLGEIAGVRRLGSVDTSIRQE</sequence>
<dbReference type="AlphaFoldDB" id="A0A6G1GDK0"/>
<dbReference type="EMBL" id="ML975150">
    <property type="protein sequence ID" value="KAF1816118.1"/>
    <property type="molecule type" value="Genomic_DNA"/>
</dbReference>